<dbReference type="AlphaFoldDB" id="A0A518AR24"/>
<dbReference type="GO" id="GO:0003824">
    <property type="term" value="F:catalytic activity"/>
    <property type="evidence" value="ECO:0007669"/>
    <property type="project" value="InterPro"/>
</dbReference>
<dbReference type="PANTHER" id="PTHR14859">
    <property type="entry name" value="CALCOFLUOR WHITE HYPERSENSITIVE PROTEIN PRECURSOR"/>
    <property type="match status" value="1"/>
</dbReference>
<dbReference type="RefSeq" id="WP_197528417.1">
    <property type="nucleotide sequence ID" value="NZ_CP036278.1"/>
</dbReference>
<feature type="domain" description="Endonuclease/exonuclease/phosphatase" evidence="1">
    <location>
        <begin position="6"/>
        <end position="231"/>
    </location>
</feature>
<keyword evidence="3" id="KW-1185">Reference proteome</keyword>
<dbReference type="PANTHER" id="PTHR14859:SF1">
    <property type="entry name" value="PGAP2-INTERACTING PROTEIN"/>
    <property type="match status" value="1"/>
</dbReference>
<evidence type="ECO:0000313" key="2">
    <source>
        <dbReference type="EMBL" id="QDU57181.1"/>
    </source>
</evidence>
<reference evidence="2 3" key="1">
    <citation type="submission" date="2019-02" db="EMBL/GenBank/DDBJ databases">
        <title>Deep-cultivation of Planctomycetes and their phenomic and genomic characterization uncovers novel biology.</title>
        <authorList>
            <person name="Wiegand S."/>
            <person name="Jogler M."/>
            <person name="Boedeker C."/>
            <person name="Pinto D."/>
            <person name="Vollmers J."/>
            <person name="Rivas-Marin E."/>
            <person name="Kohn T."/>
            <person name="Peeters S.H."/>
            <person name="Heuer A."/>
            <person name="Rast P."/>
            <person name="Oberbeckmann S."/>
            <person name="Bunk B."/>
            <person name="Jeske O."/>
            <person name="Meyerdierks A."/>
            <person name="Storesund J.E."/>
            <person name="Kallscheuer N."/>
            <person name="Luecker S."/>
            <person name="Lage O.M."/>
            <person name="Pohl T."/>
            <person name="Merkel B.J."/>
            <person name="Hornburger P."/>
            <person name="Mueller R.-W."/>
            <person name="Bruemmer F."/>
            <person name="Labrenz M."/>
            <person name="Spormann A.M."/>
            <person name="Op den Camp H."/>
            <person name="Overmann J."/>
            <person name="Amann R."/>
            <person name="Jetten M.S.M."/>
            <person name="Mascher T."/>
            <person name="Medema M.H."/>
            <person name="Devos D.P."/>
            <person name="Kaster A.-K."/>
            <person name="Ovreas L."/>
            <person name="Rohde M."/>
            <person name="Galperin M.Y."/>
            <person name="Jogler C."/>
        </authorList>
    </citation>
    <scope>NUCLEOTIDE SEQUENCE [LARGE SCALE GENOMIC DNA]</scope>
    <source>
        <strain evidence="2 3">Pan181</strain>
    </source>
</reference>
<gene>
    <name evidence="2" type="ORF">Pan181_33950</name>
</gene>
<evidence type="ECO:0000259" key="1">
    <source>
        <dbReference type="Pfam" id="PF03372"/>
    </source>
</evidence>
<sequence>MQVRILTYNIHKGIGGVDRRYRLPRIVEVIAHYEPDIVLLQEVDDGVPRSRGECQVEVLAEQLGFAHSIYQRNVTLKKGAYGNAMLTRFAIHESEDFELTVWPKKRRRAQIAKLTLHHEGHQRTLVVTNLHLGLAGYERRIQLRRLLDDSALARVHHHTPSLIGGDFNDVWGAIGKRLMVPAGYASATGLQRTFPARAPLRPLDNIYFRGDCQAVNGYAGRLAVARAASDHLPLLAEFEVPVPGPTTS</sequence>
<dbReference type="EMBL" id="CP036278">
    <property type="protein sequence ID" value="QDU57181.1"/>
    <property type="molecule type" value="Genomic_DNA"/>
</dbReference>
<evidence type="ECO:0000313" key="3">
    <source>
        <dbReference type="Proteomes" id="UP000315750"/>
    </source>
</evidence>
<organism evidence="2 3">
    <name type="scientific">Aeoliella mucimassa</name>
    <dbReference type="NCBI Taxonomy" id="2527972"/>
    <lineage>
        <taxon>Bacteria</taxon>
        <taxon>Pseudomonadati</taxon>
        <taxon>Planctomycetota</taxon>
        <taxon>Planctomycetia</taxon>
        <taxon>Pirellulales</taxon>
        <taxon>Lacipirellulaceae</taxon>
        <taxon>Aeoliella</taxon>
    </lineage>
</organism>
<dbReference type="GO" id="GO:0006506">
    <property type="term" value="P:GPI anchor biosynthetic process"/>
    <property type="evidence" value="ECO:0007669"/>
    <property type="project" value="TreeGrafter"/>
</dbReference>
<dbReference type="GO" id="GO:0016020">
    <property type="term" value="C:membrane"/>
    <property type="evidence" value="ECO:0007669"/>
    <property type="project" value="GOC"/>
</dbReference>
<dbReference type="InterPro" id="IPR036691">
    <property type="entry name" value="Endo/exonu/phosph_ase_sf"/>
</dbReference>
<dbReference type="Proteomes" id="UP000315750">
    <property type="component" value="Chromosome"/>
</dbReference>
<accession>A0A518AR24</accession>
<dbReference type="Gene3D" id="3.60.10.10">
    <property type="entry name" value="Endonuclease/exonuclease/phosphatase"/>
    <property type="match status" value="1"/>
</dbReference>
<dbReference type="Pfam" id="PF03372">
    <property type="entry name" value="Exo_endo_phos"/>
    <property type="match status" value="1"/>
</dbReference>
<dbReference type="SUPFAM" id="SSF56219">
    <property type="entry name" value="DNase I-like"/>
    <property type="match status" value="1"/>
</dbReference>
<proteinExistence type="predicted"/>
<dbReference type="InterPro" id="IPR005135">
    <property type="entry name" value="Endo/exonuclease/phosphatase"/>
</dbReference>
<dbReference type="KEGG" id="amuc:Pan181_33950"/>
<protein>
    <recommendedName>
        <fullName evidence="1">Endonuclease/exonuclease/phosphatase domain-containing protein</fullName>
    </recommendedName>
</protein>
<dbReference type="InterPro" id="IPR051916">
    <property type="entry name" value="GPI-anchor_lipid_remodeler"/>
</dbReference>
<name>A0A518AR24_9BACT</name>